<dbReference type="Gene3D" id="1.10.1040.10">
    <property type="entry name" value="N-(1-d-carboxylethyl)-l-norvaline Dehydrogenase, domain 2"/>
    <property type="match status" value="1"/>
</dbReference>
<proteinExistence type="predicted"/>
<keyword evidence="1" id="KW-0560">Oxidoreductase</keyword>
<keyword evidence="2" id="KW-0520">NAD</keyword>
<name>A0AAP2G7T3_9RHOB</name>
<protein>
    <submittedName>
        <fullName evidence="5">Mannitol dehydrogenase family protein</fullName>
    </submittedName>
</protein>
<dbReference type="InterPro" id="IPR013118">
    <property type="entry name" value="Mannitol_DH_C"/>
</dbReference>
<dbReference type="PANTHER" id="PTHR30524:SF0">
    <property type="entry name" value="ALTRONATE OXIDOREDUCTASE-RELATED"/>
    <property type="match status" value="1"/>
</dbReference>
<sequence>MKHSKSAGGVKCPIVQFGTSRFLQAHADLMIDEAMQSGQACGPIVVVQSSGDPARAARLSALAAPNGYPVHIRGLDKGQVVNQTQQVRSVQRTLSTATDWDELVAILCREAEYILSNTGDRGFDPKPADAMSVFDQEMSYPAKLQLLLRARYDANQTPLTIMPMELIVQNGKVLQARVMELAGADQAYRDWLTRDVIWANSLVDRIVSEPIEPAGAVAEPYALWAIENAPGLVPPCEHPSIQMVDDLDAIEALKLFILNLGHTWLVDTHSKLKEAPSTVAGFLDDPAVLAELRDVYDTEVLPTFDAAGIGEEARTYVETTIERYRNPFLDHKLEDIAQNHSAKVERRIGGFLNWAEGNGDRSEKPRLRAMIEGQL</sequence>
<dbReference type="AlphaFoldDB" id="A0AAP2G7T3"/>
<dbReference type="EMBL" id="JADQAZ010000001">
    <property type="protein sequence ID" value="MBT0957177.1"/>
    <property type="molecule type" value="Genomic_DNA"/>
</dbReference>
<dbReference type="InterPro" id="IPR008927">
    <property type="entry name" value="6-PGluconate_DH-like_C_sf"/>
</dbReference>
<dbReference type="SUPFAM" id="SSF51735">
    <property type="entry name" value="NAD(P)-binding Rossmann-fold domains"/>
    <property type="match status" value="1"/>
</dbReference>
<dbReference type="Pfam" id="PF08125">
    <property type="entry name" value="Mannitol_dh_C"/>
    <property type="match status" value="1"/>
</dbReference>
<feature type="domain" description="Mannitol dehydrogenase N-terminal" evidence="3">
    <location>
        <begin position="14"/>
        <end position="229"/>
    </location>
</feature>
<dbReference type="SUPFAM" id="SSF48179">
    <property type="entry name" value="6-phosphogluconate dehydrogenase C-terminal domain-like"/>
    <property type="match status" value="1"/>
</dbReference>
<dbReference type="Pfam" id="PF01232">
    <property type="entry name" value="Mannitol_dh"/>
    <property type="match status" value="1"/>
</dbReference>
<evidence type="ECO:0000259" key="3">
    <source>
        <dbReference type="Pfam" id="PF01232"/>
    </source>
</evidence>
<evidence type="ECO:0000256" key="1">
    <source>
        <dbReference type="ARBA" id="ARBA00023002"/>
    </source>
</evidence>
<dbReference type="Proteomes" id="UP001315686">
    <property type="component" value="Unassembled WGS sequence"/>
</dbReference>
<reference evidence="5 6" key="1">
    <citation type="journal article" date="2021" name="Arch. Microbiol.">
        <title>Harenicola maris gen. nov., sp. nov. isolated from the Sea of Japan shallow sediments.</title>
        <authorList>
            <person name="Romanenko L.A."/>
            <person name="Kurilenko V.V."/>
            <person name="Chernysheva N.Y."/>
            <person name="Tekutyeva L.A."/>
            <person name="Velansky P.V."/>
            <person name="Svetashev V.I."/>
            <person name="Isaeva M.P."/>
        </authorList>
    </citation>
    <scope>NUCLEOTIDE SEQUENCE [LARGE SCALE GENOMIC DNA]</scope>
    <source>
        <strain evidence="5 6">KMM 3653</strain>
    </source>
</reference>
<dbReference type="InterPro" id="IPR013131">
    <property type="entry name" value="Mannitol_DH_N"/>
</dbReference>
<dbReference type="RefSeq" id="WP_327793353.1">
    <property type="nucleotide sequence ID" value="NZ_JADQAZ010000001.1"/>
</dbReference>
<accession>A0AAP2G7T3</accession>
<evidence type="ECO:0000313" key="5">
    <source>
        <dbReference type="EMBL" id="MBT0957177.1"/>
    </source>
</evidence>
<keyword evidence="6" id="KW-1185">Reference proteome</keyword>
<evidence type="ECO:0000259" key="4">
    <source>
        <dbReference type="Pfam" id="PF08125"/>
    </source>
</evidence>
<dbReference type="PANTHER" id="PTHR30524">
    <property type="entry name" value="MANNITOL-1-PHOSPHATE 5-DEHYDROGENASE"/>
    <property type="match status" value="1"/>
</dbReference>
<dbReference type="Gene3D" id="3.40.50.720">
    <property type="entry name" value="NAD(P)-binding Rossmann-like Domain"/>
    <property type="match status" value="1"/>
</dbReference>
<dbReference type="GO" id="GO:0016491">
    <property type="term" value="F:oxidoreductase activity"/>
    <property type="evidence" value="ECO:0007669"/>
    <property type="project" value="UniProtKB-KW"/>
</dbReference>
<gene>
    <name evidence="5" type="ORF">IV417_07260</name>
</gene>
<dbReference type="InterPro" id="IPR036291">
    <property type="entry name" value="NAD(P)-bd_dom_sf"/>
</dbReference>
<evidence type="ECO:0000313" key="6">
    <source>
        <dbReference type="Proteomes" id="UP001315686"/>
    </source>
</evidence>
<dbReference type="InterPro" id="IPR013328">
    <property type="entry name" value="6PGD_dom2"/>
</dbReference>
<feature type="domain" description="Mannitol dehydrogenase C-terminal" evidence="4">
    <location>
        <begin position="246"/>
        <end position="348"/>
    </location>
</feature>
<organism evidence="5 6">
    <name type="scientific">Harenicola maris</name>
    <dbReference type="NCBI Taxonomy" id="2841044"/>
    <lineage>
        <taxon>Bacteria</taxon>
        <taxon>Pseudomonadati</taxon>
        <taxon>Pseudomonadota</taxon>
        <taxon>Alphaproteobacteria</taxon>
        <taxon>Rhodobacterales</taxon>
        <taxon>Paracoccaceae</taxon>
        <taxon>Harenicola</taxon>
    </lineage>
</organism>
<comment type="caution">
    <text evidence="5">The sequence shown here is derived from an EMBL/GenBank/DDBJ whole genome shotgun (WGS) entry which is preliminary data.</text>
</comment>
<evidence type="ECO:0000256" key="2">
    <source>
        <dbReference type="ARBA" id="ARBA00023027"/>
    </source>
</evidence>